<sequence>MNYRKLAYAFVTFGPLYPLLAEALHTQELNKNEVQVEIAQPSLTI</sequence>
<gene>
    <name evidence="1" type="ORF">FHY71_25625</name>
</gene>
<dbReference type="EMBL" id="VEPV01000015">
    <property type="protein sequence ID" value="TNP11210.1"/>
    <property type="molecule type" value="Genomic_DNA"/>
</dbReference>
<evidence type="ECO:0000313" key="2">
    <source>
        <dbReference type="Proteomes" id="UP000312495"/>
    </source>
</evidence>
<dbReference type="AlphaFoldDB" id="A0A5C5A088"/>
<comment type="caution">
    <text evidence="1">The sequence shown here is derived from an EMBL/GenBank/DDBJ whole genome shotgun (WGS) entry which is preliminary data.</text>
</comment>
<reference evidence="1 2" key="1">
    <citation type="submission" date="2019-06" db="EMBL/GenBank/DDBJ databases">
        <title>Biocontrol Bacillus strains from Vietnam.</title>
        <authorList>
            <person name="Borriss R."/>
            <person name="Lasch P."/>
            <person name="Thanh Tam L.T."/>
            <person name="Luong P.T."/>
            <person name="Phuong Thao L.T."/>
            <person name="Kim Chung L.T."/>
        </authorList>
    </citation>
    <scope>NUCLEOTIDE SEQUENCE [LARGE SCALE GENOMIC DNA]</scope>
    <source>
        <strain evidence="1 2">SN1</strain>
    </source>
</reference>
<name>A0A5C5A088_9BACI</name>
<evidence type="ECO:0000313" key="1">
    <source>
        <dbReference type="EMBL" id="TNP11210.1"/>
    </source>
</evidence>
<accession>A0A5C5A088</accession>
<protein>
    <submittedName>
        <fullName evidence="1">Bacillolysin</fullName>
    </submittedName>
</protein>
<organism evidence="1 2">
    <name type="scientific">Bacillus tropicus</name>
    <dbReference type="NCBI Taxonomy" id="2026188"/>
    <lineage>
        <taxon>Bacteria</taxon>
        <taxon>Bacillati</taxon>
        <taxon>Bacillota</taxon>
        <taxon>Bacilli</taxon>
        <taxon>Bacillales</taxon>
        <taxon>Bacillaceae</taxon>
        <taxon>Bacillus</taxon>
        <taxon>Bacillus cereus group</taxon>
    </lineage>
</organism>
<dbReference type="Proteomes" id="UP000312495">
    <property type="component" value="Unassembled WGS sequence"/>
</dbReference>
<proteinExistence type="predicted"/>